<evidence type="ECO:0000256" key="6">
    <source>
        <dbReference type="ARBA" id="ARBA00022747"/>
    </source>
</evidence>
<evidence type="ECO:0000313" key="8">
    <source>
        <dbReference type="EMBL" id="AEP08622.1"/>
    </source>
</evidence>
<dbReference type="REBASE" id="40591">
    <property type="entry name" value="M.Mae13ORF277P"/>
</dbReference>
<dbReference type="InterPro" id="IPR029063">
    <property type="entry name" value="SAM-dependent_MTases_sf"/>
</dbReference>
<accession>G2KQ80</accession>
<dbReference type="GO" id="GO:0009307">
    <property type="term" value="P:DNA restriction-modification system"/>
    <property type="evidence" value="ECO:0007669"/>
    <property type="project" value="UniProtKB-KW"/>
</dbReference>
<dbReference type="InterPro" id="IPR017985">
    <property type="entry name" value="MeTrfase_CN4_CS"/>
</dbReference>
<comment type="catalytic activity">
    <reaction evidence="7">
        <text>a 2'-deoxycytidine in DNA + S-adenosyl-L-methionine = an N(4)-methyl-2'-deoxycytidine in DNA + S-adenosyl-L-homocysteine + H(+)</text>
        <dbReference type="Rhea" id="RHEA:16857"/>
        <dbReference type="Rhea" id="RHEA-COMP:11369"/>
        <dbReference type="Rhea" id="RHEA-COMP:13674"/>
        <dbReference type="ChEBI" id="CHEBI:15378"/>
        <dbReference type="ChEBI" id="CHEBI:57856"/>
        <dbReference type="ChEBI" id="CHEBI:59789"/>
        <dbReference type="ChEBI" id="CHEBI:85452"/>
        <dbReference type="ChEBI" id="CHEBI:137933"/>
        <dbReference type="EC" id="2.1.1.113"/>
    </reaction>
</comment>
<organism evidence="8 9">
    <name type="scientific">Micavibrio aeruginosavorus (strain ARL-13)</name>
    <dbReference type="NCBI Taxonomy" id="856793"/>
    <lineage>
        <taxon>Bacteria</taxon>
        <taxon>Pseudomonadati</taxon>
        <taxon>Bdellovibrionota</taxon>
        <taxon>Bdellovibrionia</taxon>
        <taxon>Bdellovibrionales</taxon>
        <taxon>Pseudobdellovibrionaceae</taxon>
        <taxon>Micavibrio</taxon>
    </lineage>
</organism>
<protein>
    <recommendedName>
        <fullName evidence="2">site-specific DNA-methyltransferase (cytosine-N(4)-specific)</fullName>
        <ecNumber evidence="2">2.1.1.113</ecNumber>
    </recommendedName>
</protein>
<dbReference type="GO" id="GO:0015667">
    <property type="term" value="F:site-specific DNA-methyltransferase (cytosine-N4-specific) activity"/>
    <property type="evidence" value="ECO:0007669"/>
    <property type="project" value="UniProtKB-EC"/>
</dbReference>
<comment type="similarity">
    <text evidence="1">Belongs to the N(4)/N(6)-methyltransferase family. N(4) subfamily.</text>
</comment>
<dbReference type="SUPFAM" id="SSF53335">
    <property type="entry name" value="S-adenosyl-L-methionine-dependent methyltransferases"/>
    <property type="match status" value="2"/>
</dbReference>
<dbReference type="OrthoDB" id="7806498at2"/>
<dbReference type="KEGG" id="mai:MICA_277"/>
<evidence type="ECO:0000256" key="3">
    <source>
        <dbReference type="ARBA" id="ARBA00022603"/>
    </source>
</evidence>
<keyword evidence="3" id="KW-0489">Methyltransferase</keyword>
<keyword evidence="4" id="KW-0808">Transferase</keyword>
<dbReference type="Proteomes" id="UP000009286">
    <property type="component" value="Chromosome"/>
</dbReference>
<evidence type="ECO:0000256" key="7">
    <source>
        <dbReference type="ARBA" id="ARBA00049120"/>
    </source>
</evidence>
<proteinExistence type="inferred from homology"/>
<gene>
    <name evidence="8" type="ordered locus">MICA_277</name>
</gene>
<evidence type="ECO:0000256" key="2">
    <source>
        <dbReference type="ARBA" id="ARBA00012185"/>
    </source>
</evidence>
<name>G2KQ80_MICAA</name>
<dbReference type="EC" id="2.1.1.113" evidence="2"/>
<dbReference type="PROSITE" id="PS00093">
    <property type="entry name" value="N4_MTASE"/>
    <property type="match status" value="1"/>
</dbReference>
<keyword evidence="9" id="KW-1185">Reference proteome</keyword>
<keyword evidence="6" id="KW-0680">Restriction system</keyword>
<keyword evidence="5" id="KW-0949">S-adenosyl-L-methionine</keyword>
<dbReference type="GO" id="GO:0032259">
    <property type="term" value="P:methylation"/>
    <property type="evidence" value="ECO:0007669"/>
    <property type="project" value="UniProtKB-KW"/>
</dbReference>
<sequence length="397" mass="44778">MRQIHPFPARMAPEIALKAMASMKRGSTVLDPMVGSGTVIRQALRNGHRAYGYDMDPLAVLMSKVSVSSPKETLVQKHLDRLLYDLKALGNSRVDLPWIDDDVETLEFTKFWFAQKQRKKLRAIAFILNEYRHSNMNKESINLLELALSRIIITKKIGASLAWDISHSRPHRAKDTNDFDVVSGYTKSALKLIENLCSDCDFSGTAVIKSGDARKMTGIDTASIDAIVTSPPYLNAIDYLRGHKLALVWLGHDIEKLRQIRASSIGTEKTKNGATHTIAEDIQRKVIPQKNDLQPNQIKMINRYIVDAINLMGETSRVLKENGKAIFVIGNSCLRSTHVENSEIFKEAARIHNLKVKHHTERELPQSSRYLPIPKGTKEALGKRMRSEHVLTFVHKN</sequence>
<evidence type="ECO:0000256" key="5">
    <source>
        <dbReference type="ARBA" id="ARBA00022691"/>
    </source>
</evidence>
<dbReference type="HOGENOM" id="CLU_027633_1_0_5"/>
<dbReference type="eggNOG" id="COG0863">
    <property type="taxonomic scope" value="Bacteria"/>
</dbReference>
<dbReference type="GO" id="GO:0003677">
    <property type="term" value="F:DNA binding"/>
    <property type="evidence" value="ECO:0007669"/>
    <property type="project" value="InterPro"/>
</dbReference>
<reference evidence="8 9" key="1">
    <citation type="journal article" date="2011" name="BMC Genomics">
        <title>Genomic insights into an obligate epibiotic bacterial predator: Micavibrio aeruginosavorus ARL-13.</title>
        <authorList>
            <person name="Wang Z."/>
            <person name="Kadouri D."/>
            <person name="Wu M."/>
        </authorList>
    </citation>
    <scope>NUCLEOTIDE SEQUENCE [LARGE SCALE GENOMIC DNA]</scope>
    <source>
        <strain evidence="8 9">ARL-13</strain>
    </source>
</reference>
<dbReference type="AlphaFoldDB" id="G2KQ80"/>
<evidence type="ECO:0000256" key="4">
    <source>
        <dbReference type="ARBA" id="ARBA00022679"/>
    </source>
</evidence>
<dbReference type="Gene3D" id="3.40.50.150">
    <property type="entry name" value="Vaccinia Virus protein VP39"/>
    <property type="match status" value="2"/>
</dbReference>
<evidence type="ECO:0000313" key="9">
    <source>
        <dbReference type="Proteomes" id="UP000009286"/>
    </source>
</evidence>
<evidence type="ECO:0000256" key="1">
    <source>
        <dbReference type="ARBA" id="ARBA00010203"/>
    </source>
</evidence>
<dbReference type="EMBL" id="CP002382">
    <property type="protein sequence ID" value="AEP08622.1"/>
    <property type="molecule type" value="Genomic_DNA"/>
</dbReference>
<dbReference type="STRING" id="856793.MICA_277"/>